<dbReference type="STRING" id="1552123.EP57_00900"/>
<sequence>MQIQCNHISKNYHSFQALKDINFHVDSGAFFAMIGANGAGKSTLLDILTKRIPASQGTVLINNQEISKTDANYFRDIGIVFQDHVLDDELSIETNMMIRAQMHYKKAQAKERVLEMLDFIGMREIAKRRYKKLSGGQKRKIDIAVTLLHQPKILFLDEPTTGVDVQSRQDIWKMIAQIRSERQVTIFLTTHYLEEAEIAEQMILLNAGEIVAQGTPTELKQQFAKDTLLLVPKHPKALASMLQSYAIPYTIDRGNYIISLAHAKESIQIIKQADAFIETFEVKLGTLDDVFVHFISEKGAESL</sequence>
<dbReference type="GO" id="GO:0005524">
    <property type="term" value="F:ATP binding"/>
    <property type="evidence" value="ECO:0007669"/>
    <property type="project" value="UniProtKB-KW"/>
</dbReference>
<comment type="caution">
    <text evidence="5">The sequence shown here is derived from an EMBL/GenBank/DDBJ whole genome shotgun (WGS) entry which is preliminary data.</text>
</comment>
<dbReference type="Pfam" id="PF13732">
    <property type="entry name" value="DrrA1-3_C"/>
    <property type="match status" value="1"/>
</dbReference>
<dbReference type="InterPro" id="IPR027417">
    <property type="entry name" value="P-loop_NTPase"/>
</dbReference>
<dbReference type="InterPro" id="IPR025302">
    <property type="entry name" value="DrrA1/2-like_C"/>
</dbReference>
<organism evidence="5 6">
    <name type="scientific">Listeria booriae</name>
    <dbReference type="NCBI Taxonomy" id="1552123"/>
    <lineage>
        <taxon>Bacteria</taxon>
        <taxon>Bacillati</taxon>
        <taxon>Bacillota</taxon>
        <taxon>Bacilli</taxon>
        <taxon>Bacillales</taxon>
        <taxon>Listeriaceae</taxon>
        <taxon>Listeria</taxon>
    </lineage>
</organism>
<protein>
    <recommendedName>
        <fullName evidence="4">ABC transporter domain-containing protein</fullName>
    </recommendedName>
</protein>
<gene>
    <name evidence="5" type="ORF">EP57_00900</name>
</gene>
<dbReference type="AlphaFoldDB" id="A0A099WHX2"/>
<evidence type="ECO:0000256" key="1">
    <source>
        <dbReference type="ARBA" id="ARBA00022448"/>
    </source>
</evidence>
<dbReference type="eggNOG" id="COG1131">
    <property type="taxonomic scope" value="Bacteria"/>
</dbReference>
<evidence type="ECO:0000313" key="6">
    <source>
        <dbReference type="Proteomes" id="UP000029844"/>
    </source>
</evidence>
<dbReference type="PANTHER" id="PTHR43582">
    <property type="entry name" value="LINEARMYCIN RESISTANCE ATP-BINDING PROTEIN LNRL"/>
    <property type="match status" value="1"/>
</dbReference>
<dbReference type="Gene3D" id="3.40.50.300">
    <property type="entry name" value="P-loop containing nucleotide triphosphate hydrolases"/>
    <property type="match status" value="1"/>
</dbReference>
<evidence type="ECO:0000259" key="4">
    <source>
        <dbReference type="PROSITE" id="PS50893"/>
    </source>
</evidence>
<reference evidence="5 6" key="1">
    <citation type="submission" date="2014-05" db="EMBL/GenBank/DDBJ databases">
        <title>Novel Listeriaceae from food processing environments.</title>
        <authorList>
            <person name="den Bakker H.C."/>
        </authorList>
    </citation>
    <scope>NUCLEOTIDE SEQUENCE [LARGE SCALE GENOMIC DNA]</scope>
    <source>
        <strain evidence="5 6">FSL A5-0281</strain>
    </source>
</reference>
<keyword evidence="6" id="KW-1185">Reference proteome</keyword>
<dbReference type="SMART" id="SM00382">
    <property type="entry name" value="AAA"/>
    <property type="match status" value="1"/>
</dbReference>
<dbReference type="Pfam" id="PF00005">
    <property type="entry name" value="ABC_tran"/>
    <property type="match status" value="1"/>
</dbReference>
<keyword evidence="2" id="KW-0547">Nucleotide-binding</keyword>
<dbReference type="InterPro" id="IPR017871">
    <property type="entry name" value="ABC_transporter-like_CS"/>
</dbReference>
<dbReference type="EMBL" id="JNFA01000002">
    <property type="protein sequence ID" value="KGL44547.1"/>
    <property type="molecule type" value="Genomic_DNA"/>
</dbReference>
<proteinExistence type="predicted"/>
<dbReference type="PANTHER" id="PTHR43582:SF2">
    <property type="entry name" value="LINEARMYCIN RESISTANCE ATP-BINDING PROTEIN LNRL"/>
    <property type="match status" value="1"/>
</dbReference>
<dbReference type="Proteomes" id="UP000029844">
    <property type="component" value="Unassembled WGS sequence"/>
</dbReference>
<dbReference type="GO" id="GO:0016887">
    <property type="term" value="F:ATP hydrolysis activity"/>
    <property type="evidence" value="ECO:0007669"/>
    <property type="project" value="InterPro"/>
</dbReference>
<dbReference type="InterPro" id="IPR003593">
    <property type="entry name" value="AAA+_ATPase"/>
</dbReference>
<evidence type="ECO:0000313" key="5">
    <source>
        <dbReference type="EMBL" id="KGL44547.1"/>
    </source>
</evidence>
<dbReference type="InterPro" id="IPR003439">
    <property type="entry name" value="ABC_transporter-like_ATP-bd"/>
</dbReference>
<evidence type="ECO:0000256" key="3">
    <source>
        <dbReference type="ARBA" id="ARBA00022840"/>
    </source>
</evidence>
<accession>A0A099WHX2</accession>
<name>A0A099WHX2_9LIST</name>
<dbReference type="RefSeq" id="WP_036083296.1">
    <property type="nucleotide sequence ID" value="NZ_CBCSHQ010000008.1"/>
</dbReference>
<keyword evidence="1" id="KW-0813">Transport</keyword>
<dbReference type="PROSITE" id="PS50893">
    <property type="entry name" value="ABC_TRANSPORTER_2"/>
    <property type="match status" value="1"/>
</dbReference>
<dbReference type="SUPFAM" id="SSF52540">
    <property type="entry name" value="P-loop containing nucleoside triphosphate hydrolases"/>
    <property type="match status" value="1"/>
</dbReference>
<keyword evidence="3" id="KW-0067">ATP-binding</keyword>
<dbReference type="OrthoDB" id="9804819at2"/>
<evidence type="ECO:0000256" key="2">
    <source>
        <dbReference type="ARBA" id="ARBA00022741"/>
    </source>
</evidence>
<dbReference type="PROSITE" id="PS00211">
    <property type="entry name" value="ABC_TRANSPORTER_1"/>
    <property type="match status" value="1"/>
</dbReference>
<dbReference type="GeneID" id="58716005"/>
<feature type="domain" description="ABC transporter" evidence="4">
    <location>
        <begin position="3"/>
        <end position="232"/>
    </location>
</feature>